<evidence type="ECO:0000256" key="2">
    <source>
        <dbReference type="SAM" id="Phobius"/>
    </source>
</evidence>
<name>A0A0A0BWC0_9CELL</name>
<dbReference type="PIRSF" id="PIRSF016660">
    <property type="entry name" value="YedI"/>
    <property type="match status" value="1"/>
</dbReference>
<evidence type="ECO:0000313" key="4">
    <source>
        <dbReference type="Proteomes" id="UP000029839"/>
    </source>
</evidence>
<dbReference type="PANTHER" id="PTHR30503">
    <property type="entry name" value="INNER MEMBRANE PROTEIN YEDI"/>
    <property type="match status" value="1"/>
</dbReference>
<feature type="transmembrane region" description="Helical" evidence="2">
    <location>
        <begin position="225"/>
        <end position="249"/>
    </location>
</feature>
<evidence type="ECO:0000256" key="1">
    <source>
        <dbReference type="SAM" id="MobiDB-lite"/>
    </source>
</evidence>
<dbReference type="RefSeq" id="WP_081978513.1">
    <property type="nucleotide sequence ID" value="NZ_AXCY01000010.1"/>
</dbReference>
<dbReference type="EMBL" id="AXCY01000010">
    <property type="protein sequence ID" value="KGM12002.1"/>
    <property type="molecule type" value="Genomic_DNA"/>
</dbReference>
<feature type="transmembrane region" description="Helical" evidence="2">
    <location>
        <begin position="269"/>
        <end position="302"/>
    </location>
</feature>
<dbReference type="PANTHER" id="PTHR30503:SF3">
    <property type="entry name" value="INNER MEMBRANE PROTEIN YEDI"/>
    <property type="match status" value="1"/>
</dbReference>
<feature type="compositionally biased region" description="Basic and acidic residues" evidence="1">
    <location>
        <begin position="347"/>
        <end position="356"/>
    </location>
</feature>
<dbReference type="AlphaFoldDB" id="A0A0A0BWC0"/>
<keyword evidence="2" id="KW-1133">Transmembrane helix</keyword>
<keyword evidence="2" id="KW-0812">Transmembrane</keyword>
<dbReference type="GO" id="GO:0005886">
    <property type="term" value="C:plasma membrane"/>
    <property type="evidence" value="ECO:0007669"/>
    <property type="project" value="TreeGrafter"/>
</dbReference>
<dbReference type="Proteomes" id="UP000029839">
    <property type="component" value="Unassembled WGS sequence"/>
</dbReference>
<sequence length="356" mass="36835">MAGGLAALLDDIAALAKLAAASVDDIGAAAGRASAKAAGVVIDDTAVTPRYVHGFTANRELPIIKRIAIGSLRNKLLFILPAALLLSQFLPWLLTPILMVGGTYLAFEGAEKIYELVTGHSKEHREVPAAARGADQEKAMVSGAIRTDFILSAEIMVISLNEVADEPFASRAVILVVVALGITALVYGVVALIVKMDDIGLHLATTRSGAVARLGRLLVAAMPKVLAVLSTVGIAAMLWVGGHILLVGVDELGWHAPYELVHHMEEGVAGVAGIGGFLAWSVNTLASALFGLVVGALVVAVMHVVPRRGTKHDAGHGSAHDAGHDAGHDVGRAAPHDPGARGTQPVAEHEDGPPLR</sequence>
<dbReference type="Pfam" id="PF05661">
    <property type="entry name" value="DUF808"/>
    <property type="match status" value="1"/>
</dbReference>
<keyword evidence="2" id="KW-0472">Membrane</keyword>
<feature type="region of interest" description="Disordered" evidence="1">
    <location>
        <begin position="310"/>
        <end position="356"/>
    </location>
</feature>
<dbReference type="InterPro" id="IPR008526">
    <property type="entry name" value="YedI"/>
</dbReference>
<reference evidence="3 4" key="1">
    <citation type="submission" date="2013-08" db="EMBL/GenBank/DDBJ databases">
        <title>Genome sequencing of Cellulomonas carbonis T26.</title>
        <authorList>
            <person name="Chen F."/>
            <person name="Li Y."/>
            <person name="Wang G."/>
        </authorList>
    </citation>
    <scope>NUCLEOTIDE SEQUENCE [LARGE SCALE GENOMIC DNA]</scope>
    <source>
        <strain evidence="3 4">T26</strain>
    </source>
</reference>
<organism evidence="3 4">
    <name type="scientific">Cellulomonas carbonis T26</name>
    <dbReference type="NCBI Taxonomy" id="947969"/>
    <lineage>
        <taxon>Bacteria</taxon>
        <taxon>Bacillati</taxon>
        <taxon>Actinomycetota</taxon>
        <taxon>Actinomycetes</taxon>
        <taxon>Micrococcales</taxon>
        <taxon>Cellulomonadaceae</taxon>
        <taxon>Cellulomonas</taxon>
    </lineage>
</organism>
<evidence type="ECO:0000313" key="3">
    <source>
        <dbReference type="EMBL" id="KGM12002.1"/>
    </source>
</evidence>
<gene>
    <name evidence="3" type="ORF">N868_03515</name>
</gene>
<keyword evidence="4" id="KW-1185">Reference proteome</keyword>
<feature type="transmembrane region" description="Helical" evidence="2">
    <location>
        <begin position="76"/>
        <end position="94"/>
    </location>
</feature>
<accession>A0A0A0BWC0</accession>
<dbReference type="OrthoDB" id="9814178at2"/>
<feature type="transmembrane region" description="Helical" evidence="2">
    <location>
        <begin position="172"/>
        <end position="194"/>
    </location>
</feature>
<feature type="compositionally biased region" description="Basic and acidic residues" evidence="1">
    <location>
        <begin position="311"/>
        <end position="339"/>
    </location>
</feature>
<protein>
    <submittedName>
        <fullName evidence="3">ABC transporter</fullName>
    </submittedName>
</protein>
<proteinExistence type="predicted"/>
<reference evidence="3 4" key="2">
    <citation type="journal article" date="2015" name="Stand. Genomic Sci.">
        <title>Draft genome sequence of Cellulomonas carbonis T26(T) and comparative analysis of six Cellulomonas genomes.</title>
        <authorList>
            <person name="Zhuang W."/>
            <person name="Zhang S."/>
            <person name="Xia X."/>
            <person name="Wang G."/>
        </authorList>
    </citation>
    <scope>NUCLEOTIDE SEQUENCE [LARGE SCALE GENOMIC DNA]</scope>
    <source>
        <strain evidence="3 4">T26</strain>
    </source>
</reference>
<comment type="caution">
    <text evidence="3">The sequence shown here is derived from an EMBL/GenBank/DDBJ whole genome shotgun (WGS) entry which is preliminary data.</text>
</comment>